<evidence type="ECO:0000313" key="3">
    <source>
        <dbReference type="EMBL" id="QSZ41708.1"/>
    </source>
</evidence>
<gene>
    <name evidence="3" type="ORF">GJV85_06170</name>
</gene>
<organism evidence="3 4">
    <name type="scientific">Sulfurimonas aquatica</name>
    <dbReference type="NCBI Taxonomy" id="2672570"/>
    <lineage>
        <taxon>Bacteria</taxon>
        <taxon>Pseudomonadati</taxon>
        <taxon>Campylobacterota</taxon>
        <taxon>Epsilonproteobacteria</taxon>
        <taxon>Campylobacterales</taxon>
        <taxon>Sulfurimonadaceae</taxon>
        <taxon>Sulfurimonas</taxon>
    </lineage>
</organism>
<protein>
    <submittedName>
        <fullName evidence="3">NUDIX domain-containing protein</fullName>
    </submittedName>
</protein>
<evidence type="ECO:0000256" key="1">
    <source>
        <dbReference type="ARBA" id="ARBA00022801"/>
    </source>
</evidence>
<dbReference type="InterPro" id="IPR020476">
    <property type="entry name" value="Nudix_hydrolase"/>
</dbReference>
<sequence>MSWKPRTPYLTIDGIVEIYDATEQLLGVVLIQRKNTPLGLALPGGFVDIGESVEDAVIREMKEEISLDIEIKELLGVYSDPLRDKRFHTVSVVYVCKAYGTPFGADDAKEASIVKLENLEFNKLVFDHSDILKDYLKKYHSNIEIVS</sequence>
<dbReference type="SUPFAM" id="SSF55811">
    <property type="entry name" value="Nudix"/>
    <property type="match status" value="1"/>
</dbReference>
<keyword evidence="1" id="KW-0378">Hydrolase</keyword>
<dbReference type="Pfam" id="PF00293">
    <property type="entry name" value="NUDIX"/>
    <property type="match status" value="1"/>
</dbReference>
<feature type="domain" description="Nudix hydrolase" evidence="2">
    <location>
        <begin position="5"/>
        <end position="140"/>
    </location>
</feature>
<dbReference type="PRINTS" id="PR00502">
    <property type="entry name" value="NUDIXFAMILY"/>
</dbReference>
<dbReference type="RefSeq" id="WP_207562991.1">
    <property type="nucleotide sequence ID" value="NZ_CP046072.1"/>
</dbReference>
<dbReference type="PANTHER" id="PTHR43736">
    <property type="entry name" value="ADP-RIBOSE PYROPHOSPHATASE"/>
    <property type="match status" value="1"/>
</dbReference>
<dbReference type="EMBL" id="CP046072">
    <property type="protein sequence ID" value="QSZ41708.1"/>
    <property type="molecule type" value="Genomic_DNA"/>
</dbReference>
<name>A0A975GCV5_9BACT</name>
<dbReference type="KEGG" id="saqt:GJV85_06170"/>
<dbReference type="InterPro" id="IPR000086">
    <property type="entry name" value="NUDIX_hydrolase_dom"/>
</dbReference>
<dbReference type="InterPro" id="IPR015797">
    <property type="entry name" value="NUDIX_hydrolase-like_dom_sf"/>
</dbReference>
<dbReference type="Proteomes" id="UP000671852">
    <property type="component" value="Chromosome"/>
</dbReference>
<dbReference type="AlphaFoldDB" id="A0A975GCV5"/>
<evidence type="ECO:0000259" key="2">
    <source>
        <dbReference type="PROSITE" id="PS51462"/>
    </source>
</evidence>
<dbReference type="PROSITE" id="PS51462">
    <property type="entry name" value="NUDIX"/>
    <property type="match status" value="1"/>
</dbReference>
<dbReference type="PANTHER" id="PTHR43736:SF1">
    <property type="entry name" value="DIHYDRONEOPTERIN TRIPHOSPHATE DIPHOSPHATASE"/>
    <property type="match status" value="1"/>
</dbReference>
<reference evidence="3" key="2">
    <citation type="submission" date="2021-04" db="EMBL/GenBank/DDBJ databases">
        <title>Isolation and characterization of a novel species of the genus Sulfurimonas.</title>
        <authorList>
            <person name="Fukui M."/>
        </authorList>
    </citation>
    <scope>NUCLEOTIDE SEQUENCE</scope>
    <source>
        <strain evidence="3">H1576</strain>
    </source>
</reference>
<dbReference type="Gene3D" id="3.90.79.10">
    <property type="entry name" value="Nucleoside Triphosphate Pyrophosphohydrolase"/>
    <property type="match status" value="1"/>
</dbReference>
<dbReference type="CDD" id="cd18873">
    <property type="entry name" value="NUDIX_NadM_like"/>
    <property type="match status" value="1"/>
</dbReference>
<accession>A0A975GCV5</accession>
<evidence type="ECO:0000313" key="4">
    <source>
        <dbReference type="Proteomes" id="UP000671852"/>
    </source>
</evidence>
<reference evidence="3" key="1">
    <citation type="submission" date="2019-11" db="EMBL/GenBank/DDBJ databases">
        <authorList>
            <person name="Kojima H."/>
        </authorList>
    </citation>
    <scope>NUCLEOTIDE SEQUENCE</scope>
    <source>
        <strain evidence="3">H1576</strain>
    </source>
</reference>
<proteinExistence type="predicted"/>
<keyword evidence="4" id="KW-1185">Reference proteome</keyword>
<dbReference type="GO" id="GO:0016787">
    <property type="term" value="F:hydrolase activity"/>
    <property type="evidence" value="ECO:0007669"/>
    <property type="project" value="UniProtKB-KW"/>
</dbReference>